<proteinExistence type="predicted"/>
<dbReference type="PANTHER" id="PTHR21666">
    <property type="entry name" value="PEPTIDASE-RELATED"/>
    <property type="match status" value="1"/>
</dbReference>
<dbReference type="Pfam" id="PF01551">
    <property type="entry name" value="Peptidase_M23"/>
    <property type="match status" value="1"/>
</dbReference>
<organism evidence="4 5">
    <name type="scientific">Clostridium facile</name>
    <dbReference type="NCBI Taxonomy" id="2763035"/>
    <lineage>
        <taxon>Bacteria</taxon>
        <taxon>Bacillati</taxon>
        <taxon>Bacillota</taxon>
        <taxon>Clostridia</taxon>
        <taxon>Eubacteriales</taxon>
        <taxon>Clostridiaceae</taxon>
        <taxon>Clostridium</taxon>
    </lineage>
</organism>
<evidence type="ECO:0000256" key="1">
    <source>
        <dbReference type="SAM" id="MobiDB-lite"/>
    </source>
</evidence>
<feature type="compositionally biased region" description="Low complexity" evidence="1">
    <location>
        <begin position="116"/>
        <end position="143"/>
    </location>
</feature>
<keyword evidence="2" id="KW-0472">Membrane</keyword>
<dbReference type="Proteomes" id="UP000649151">
    <property type="component" value="Unassembled WGS sequence"/>
</dbReference>
<dbReference type="EMBL" id="JACOQK010000001">
    <property type="protein sequence ID" value="MBC5787265.1"/>
    <property type="molecule type" value="Genomic_DNA"/>
</dbReference>
<feature type="region of interest" description="Disordered" evidence="1">
    <location>
        <begin position="1"/>
        <end position="34"/>
    </location>
</feature>
<evidence type="ECO:0000313" key="5">
    <source>
        <dbReference type="Proteomes" id="UP000649151"/>
    </source>
</evidence>
<evidence type="ECO:0000256" key="2">
    <source>
        <dbReference type="SAM" id="Phobius"/>
    </source>
</evidence>
<dbReference type="RefSeq" id="WP_186996293.1">
    <property type="nucleotide sequence ID" value="NZ_JACOQK010000001.1"/>
</dbReference>
<gene>
    <name evidence="4" type="ORF">H8Z77_04385</name>
</gene>
<name>A0ABR7IQ44_9CLOT</name>
<protein>
    <submittedName>
        <fullName evidence="4">M23 family metallopeptidase</fullName>
    </submittedName>
</protein>
<dbReference type="PANTHER" id="PTHR21666:SF270">
    <property type="entry name" value="MUREIN HYDROLASE ACTIVATOR ENVC"/>
    <property type="match status" value="1"/>
</dbReference>
<keyword evidence="2" id="KW-1133">Transmembrane helix</keyword>
<dbReference type="CDD" id="cd12797">
    <property type="entry name" value="M23_peptidase"/>
    <property type="match status" value="1"/>
</dbReference>
<reference evidence="4 5" key="1">
    <citation type="submission" date="2020-08" db="EMBL/GenBank/DDBJ databases">
        <title>Genome public.</title>
        <authorList>
            <person name="Liu C."/>
            <person name="Sun Q."/>
        </authorList>
    </citation>
    <scope>NUCLEOTIDE SEQUENCE [LARGE SCALE GENOMIC DNA]</scope>
    <source>
        <strain evidence="4 5">NSJ-27</strain>
    </source>
</reference>
<dbReference type="SUPFAM" id="SSF51261">
    <property type="entry name" value="Duplicated hybrid motif"/>
    <property type="match status" value="1"/>
</dbReference>
<dbReference type="InterPro" id="IPR050570">
    <property type="entry name" value="Cell_wall_metabolism_enzyme"/>
</dbReference>
<accession>A0ABR7IQ44</accession>
<feature type="region of interest" description="Disordered" evidence="1">
    <location>
        <begin position="108"/>
        <end position="178"/>
    </location>
</feature>
<evidence type="ECO:0000259" key="3">
    <source>
        <dbReference type="Pfam" id="PF01551"/>
    </source>
</evidence>
<keyword evidence="2" id="KW-0812">Transmembrane</keyword>
<feature type="compositionally biased region" description="Polar residues" evidence="1">
    <location>
        <begin position="147"/>
        <end position="169"/>
    </location>
</feature>
<dbReference type="InterPro" id="IPR016047">
    <property type="entry name" value="M23ase_b-sheet_dom"/>
</dbReference>
<evidence type="ECO:0000313" key="4">
    <source>
        <dbReference type="EMBL" id="MBC5787265.1"/>
    </source>
</evidence>
<dbReference type="InterPro" id="IPR011055">
    <property type="entry name" value="Dup_hybrid_motif"/>
</dbReference>
<comment type="caution">
    <text evidence="4">The sequence shown here is derived from an EMBL/GenBank/DDBJ whole genome shotgun (WGS) entry which is preliminary data.</text>
</comment>
<sequence length="302" mass="32725">MEQPWNQTLLEESPLPPESEDDLNNLLPWEPPQESKKEKSGFGVLSMQLAICILAAIIILFCKLFFADGYQAIVAEYQSAFQADIHWSETMGQVQQTFGSIMDKMKPIQREKEASSQDSTSSEGTSSGEESSQPAESSQEAAGGEQTPVSETAVSTPTDATLQTVTYPEQLTPPVEGKLTSGYGFRAYPLNGEADFHKGIDIAADEGTKIKAAIGGTVETASYSDSYGNYLTIQNDHGFTTWYAHCKKLLVSEGDKVKQGKKIALVGSTGDSTGAHLHFAMQKDGIWVNPLDSFSENTYAAV</sequence>
<feature type="transmembrane region" description="Helical" evidence="2">
    <location>
        <begin position="42"/>
        <end position="66"/>
    </location>
</feature>
<feature type="domain" description="M23ase beta-sheet core" evidence="3">
    <location>
        <begin position="196"/>
        <end position="290"/>
    </location>
</feature>
<keyword evidence="5" id="KW-1185">Reference proteome</keyword>
<dbReference type="Gene3D" id="2.70.70.10">
    <property type="entry name" value="Glucose Permease (Domain IIA)"/>
    <property type="match status" value="1"/>
</dbReference>